<dbReference type="PANTHER" id="PTHR34047">
    <property type="entry name" value="NUCLEAR INTRON MATURASE 1, MITOCHONDRIAL-RELATED"/>
    <property type="match status" value="1"/>
</dbReference>
<accession>A0A7T2U8X6</accession>
<keyword evidence="2" id="KW-0548">Nucleotidyltransferase</keyword>
<evidence type="ECO:0000256" key="1">
    <source>
        <dbReference type="ARBA" id="ARBA00034120"/>
    </source>
</evidence>
<organism evidence="2 3">
    <name type="scientific">Burkholderia humptydooensis</name>
    <dbReference type="NCBI Taxonomy" id="430531"/>
    <lineage>
        <taxon>Bacteria</taxon>
        <taxon>Pseudomonadati</taxon>
        <taxon>Pseudomonadota</taxon>
        <taxon>Betaproteobacteria</taxon>
        <taxon>Burkholderiales</taxon>
        <taxon>Burkholderiaceae</taxon>
        <taxon>Burkholderia</taxon>
        <taxon>pseudomallei group</taxon>
    </lineage>
</organism>
<protein>
    <submittedName>
        <fullName evidence="2">Group II intron reverse transcriptase/maturase</fullName>
        <ecNumber evidence="2">2.7.7.49</ecNumber>
    </submittedName>
</protein>
<name>A0A7U4PB87_9BURK</name>
<sequence>MMHGPEKSDSLVVPGKPANKAASAAAELGEGRSGTEGNAMMQSMVRTQSWEAVSQAQSRIREAVNRNGKEKLTALLHHIDVDVLRAGFLSLKKSASAGVDQMTWGMYEAALEENLQRLHQRLHAGAYRALPSRRVYIPKADGKQRPLGIAAMEDKIVQAATVMILTPIYEAEFLGFSYGFRPGRSQHDALDALAYGIKGRNIWWILDADISRFFDTINHEWLVKFMEHRIGDRRIIRLIQKWLKAGVLEQGARIDTSQGTPQGAVISPLLANIYLHYVYDLWVQAWRKRHADADMIVVRYADDTIVGFQYVSDAHAFLGELRDRLAKFGLSLHPEKTRLIAFGRFVAERRAAQGLSKPETFDFLGFTHICGKKRGGKGFQLWRKTKRKRKTETVKRIATELRHMRSSPIDEQGRWLAQVLRGHYAYFAVPTNLQAVRAVRHLVKIRWYLSLLRRSQRRRLTWRRMNVIVEKYLPMPRVLHPWLEQRFLVKHRR</sequence>
<dbReference type="PANTHER" id="PTHR34047:SF8">
    <property type="entry name" value="PROTEIN YKFC"/>
    <property type="match status" value="1"/>
</dbReference>
<keyword evidence="2" id="KW-0695">RNA-directed DNA polymerase</keyword>
<gene>
    <name evidence="2" type="primary">ltrA</name>
    <name evidence="2" type="ORF">I6G56_26150</name>
</gene>
<dbReference type="NCBIfam" id="TIGR04416">
    <property type="entry name" value="group_II_RT_mat"/>
    <property type="match status" value="1"/>
</dbReference>
<dbReference type="SUPFAM" id="SSF56672">
    <property type="entry name" value="DNA/RNA polymerases"/>
    <property type="match status" value="1"/>
</dbReference>
<dbReference type="CDD" id="cd01651">
    <property type="entry name" value="RT_G2_intron"/>
    <property type="match status" value="1"/>
</dbReference>
<dbReference type="KEGG" id="bhg:I6G56_26150"/>
<dbReference type="InterPro" id="IPR051083">
    <property type="entry name" value="GrpII_Intron_Splice-Mob/Def"/>
</dbReference>
<evidence type="ECO:0000313" key="3">
    <source>
        <dbReference type="Proteomes" id="UP000594943"/>
    </source>
</evidence>
<evidence type="ECO:0000313" key="2">
    <source>
        <dbReference type="EMBL" id="QPS47851.1"/>
    </source>
</evidence>
<dbReference type="PROSITE" id="PS50878">
    <property type="entry name" value="RT_POL"/>
    <property type="match status" value="1"/>
</dbReference>
<dbReference type="InterPro" id="IPR000477">
    <property type="entry name" value="RT_dom"/>
</dbReference>
<dbReference type="EMBL" id="CP065687">
    <property type="protein sequence ID" value="QPS47851.1"/>
    <property type="molecule type" value="Genomic_DNA"/>
</dbReference>
<dbReference type="InterPro" id="IPR043502">
    <property type="entry name" value="DNA/RNA_pol_sf"/>
</dbReference>
<accession>A0A7U4PB87</accession>
<dbReference type="GO" id="GO:0003964">
    <property type="term" value="F:RNA-directed DNA polymerase activity"/>
    <property type="evidence" value="ECO:0007669"/>
    <property type="project" value="UniProtKB-KW"/>
</dbReference>
<dbReference type="AlphaFoldDB" id="A0A7U4PB87"/>
<dbReference type="Pfam" id="PF00078">
    <property type="entry name" value="RVT_1"/>
    <property type="match status" value="1"/>
</dbReference>
<dbReference type="EC" id="2.7.7.49" evidence="2"/>
<reference evidence="2 3" key="1">
    <citation type="submission" date="2020-12" db="EMBL/GenBank/DDBJ databases">
        <title>FDA dAtabase for Regulatory Grade micrObial Sequences (FDA-ARGOS): Supporting development and validation of Infectious Disease Dx tests.</title>
        <authorList>
            <person name="Nelson B."/>
            <person name="Plummer A."/>
            <person name="Tallon L."/>
            <person name="Sadzewicz L."/>
            <person name="Zhao X."/>
            <person name="Boylan J."/>
            <person name="Ott S."/>
            <person name="Bowen H."/>
            <person name="Vavikolanu K."/>
            <person name="Mehta A."/>
            <person name="Aluvathingal J."/>
            <person name="Nadendla S."/>
            <person name="Myers T."/>
            <person name="Yan Y."/>
            <person name="Sichtig H."/>
        </authorList>
    </citation>
    <scope>NUCLEOTIDE SEQUENCE [LARGE SCALE GENOMIC DNA]</scope>
    <source>
        <strain evidence="2 3">FDAARGOS_899</strain>
    </source>
</reference>
<comment type="similarity">
    <text evidence="1">Belongs to the bacterial reverse transcriptase family.</text>
</comment>
<proteinExistence type="inferred from homology"/>
<keyword evidence="2" id="KW-0808">Transferase</keyword>
<dbReference type="InterPro" id="IPR030931">
    <property type="entry name" value="Group_II_RT_mat"/>
</dbReference>
<dbReference type="Proteomes" id="UP000594943">
    <property type="component" value="Chromosome 2"/>
</dbReference>